<gene>
    <name evidence="4" type="ORF">PHLCEN_2v9228</name>
</gene>
<feature type="transmembrane region" description="Helical" evidence="2">
    <location>
        <begin position="12"/>
        <end position="33"/>
    </location>
</feature>
<feature type="region of interest" description="Disordered" evidence="1">
    <location>
        <begin position="665"/>
        <end position="684"/>
    </location>
</feature>
<dbReference type="EMBL" id="MLYV02000910">
    <property type="protein sequence ID" value="PSR75262.1"/>
    <property type="molecule type" value="Genomic_DNA"/>
</dbReference>
<keyword evidence="2" id="KW-1133">Transmembrane helix</keyword>
<dbReference type="AlphaFoldDB" id="A0A2R6NRE9"/>
<accession>A0A2R6NRE9</accession>
<evidence type="ECO:0000313" key="5">
    <source>
        <dbReference type="Proteomes" id="UP000186601"/>
    </source>
</evidence>
<reference evidence="4 5" key="1">
    <citation type="submission" date="2018-02" db="EMBL/GenBank/DDBJ databases">
        <title>Genome sequence of the basidiomycete white-rot fungus Phlebia centrifuga.</title>
        <authorList>
            <person name="Granchi Z."/>
            <person name="Peng M."/>
            <person name="de Vries R.P."/>
            <person name="Hilden K."/>
            <person name="Makela M.R."/>
            <person name="Grigoriev I."/>
            <person name="Riley R."/>
        </authorList>
    </citation>
    <scope>NUCLEOTIDE SEQUENCE [LARGE SCALE GENOMIC DNA]</scope>
    <source>
        <strain evidence="4 5">FBCC195</strain>
    </source>
</reference>
<sequence>MKVLNEDLDALLIFAGLFSAVLTAFVVPSYLLLQPDNSQLTVQLLVQISAQLARFEILPPFINSTASDASASPAFQVSTSARWMNCLWFLSLIFSLSSALFGILAKQWIREFLQWKKVAATPRENILLRQLRIEAWEDWKVSVGISAIPALLELAVVLFFTGLVVLVWTLDTVVAIVITAAVSVVILILCTVTVLPAVYRRCPYKSPTGWACVITVDALTLVIMWIGERLRWLLKCIEILLLFLFVFLAICPFYALGKIWQWNIQPAKELAIACLSRILRFNHDKRNSLPLFPRFSNWRDRDLYIDDLGSTEISNFNDVGLPHDRVLSAKICAAKDICEVIPLVRALSWVRKGTEDPHLLKHVAKLAGSLHTDGVCAEDRYYVLTYVLRKFHSAKSESRKLHSLSELENQIQLKAYDRVGREQMVFRGGIFSAYKYLDPPVGNLLDYSNVWVLGYLLIGDTMLKSSTHVHLCLLRHFLAVHDDNTFHTICRIQLQKIYNDAMSSQSDSHQKLRRCGLHTMVLEILCSVSEVRIVRGTGAISADRPRISADSIDNEIRLAIQMFDQNTGYSDHYARHQFVMMADLVIRSLDDCYVRNKDLMCALLQKMSEAVTISLEKGYQNCGCYHDLPWIGSMLSLSDWGLRFWMSSQPLWSLLDVLEKSLPTAGSNDENGDGGDDPGEGGNSGVCVPPFAKRRVVRENFFTLKEKVETLTLRPRTPGCV</sequence>
<feature type="transmembrane region" description="Helical" evidence="2">
    <location>
        <begin position="174"/>
        <end position="195"/>
    </location>
</feature>
<organism evidence="4 5">
    <name type="scientific">Hermanssonia centrifuga</name>
    <dbReference type="NCBI Taxonomy" id="98765"/>
    <lineage>
        <taxon>Eukaryota</taxon>
        <taxon>Fungi</taxon>
        <taxon>Dikarya</taxon>
        <taxon>Basidiomycota</taxon>
        <taxon>Agaricomycotina</taxon>
        <taxon>Agaricomycetes</taxon>
        <taxon>Polyporales</taxon>
        <taxon>Meruliaceae</taxon>
        <taxon>Hermanssonia</taxon>
    </lineage>
</organism>
<feature type="compositionally biased region" description="Acidic residues" evidence="1">
    <location>
        <begin position="670"/>
        <end position="679"/>
    </location>
</feature>
<feature type="transmembrane region" description="Helical" evidence="2">
    <location>
        <begin position="232"/>
        <end position="256"/>
    </location>
</feature>
<dbReference type="Pfam" id="PF20153">
    <property type="entry name" value="DUF6535"/>
    <property type="match status" value="1"/>
</dbReference>
<evidence type="ECO:0000259" key="3">
    <source>
        <dbReference type="Pfam" id="PF20153"/>
    </source>
</evidence>
<evidence type="ECO:0000256" key="1">
    <source>
        <dbReference type="SAM" id="MobiDB-lite"/>
    </source>
</evidence>
<evidence type="ECO:0000313" key="4">
    <source>
        <dbReference type="EMBL" id="PSR75262.1"/>
    </source>
</evidence>
<proteinExistence type="predicted"/>
<dbReference type="Proteomes" id="UP000186601">
    <property type="component" value="Unassembled WGS sequence"/>
</dbReference>
<feature type="transmembrane region" description="Helical" evidence="2">
    <location>
        <begin position="87"/>
        <end position="105"/>
    </location>
</feature>
<comment type="caution">
    <text evidence="4">The sequence shown here is derived from an EMBL/GenBank/DDBJ whole genome shotgun (WGS) entry which is preliminary data.</text>
</comment>
<name>A0A2R6NRE9_9APHY</name>
<keyword evidence="2" id="KW-0812">Transmembrane</keyword>
<keyword evidence="5" id="KW-1185">Reference proteome</keyword>
<keyword evidence="2" id="KW-0472">Membrane</keyword>
<dbReference type="OrthoDB" id="3185525at2759"/>
<dbReference type="InterPro" id="IPR045338">
    <property type="entry name" value="DUF6535"/>
</dbReference>
<feature type="domain" description="DUF6535" evidence="3">
    <location>
        <begin position="2"/>
        <end position="169"/>
    </location>
</feature>
<feature type="transmembrane region" description="Helical" evidence="2">
    <location>
        <begin position="207"/>
        <end position="226"/>
    </location>
</feature>
<protein>
    <recommendedName>
        <fullName evidence="3">DUF6535 domain-containing protein</fullName>
    </recommendedName>
</protein>
<feature type="transmembrane region" description="Helical" evidence="2">
    <location>
        <begin position="141"/>
        <end position="168"/>
    </location>
</feature>
<evidence type="ECO:0000256" key="2">
    <source>
        <dbReference type="SAM" id="Phobius"/>
    </source>
</evidence>